<dbReference type="AlphaFoldDB" id="A0A9N9BJD4"/>
<keyword evidence="1" id="KW-0677">Repeat</keyword>
<sequence length="613" mass="72156">MSHHIDVFDESEMIQNVASVHSNSLDTIESHKITKLSISPNSTMTVNEDIRDFKVSDKKNIIYQVANDANVKFYDLENNKEIKNDIYNNRFEYKYTNILKNGNFVSFSAPKVVTYAPSDVRTISFYEFLEKINYGGVINDKMWLTSYDSIFLMDLITFQFQMEMNLNTKQIDFKFSENLLNELIMKVNDTYHIYSNNVPVGKITDADAREFDFAGSNDEILITLTSVNTINIYFWKSNIKKSIYFSELFGSEDQFKLFEFRGKKAFGICNEEPRIFDISDDLKNHIINDNIEDNELLFSPAFSGSRAIWFKSSLKIFKVYFRNQSHLNDLVDPSKTNDIEFYKTWDGEALINFKWNVFGRNYYAGIWTLYLIFINCFVIATNTDKLKRKIWSSLSLFLGLFQLLFEIRQFIRGPKKWMSNIWNWFEPKEQFGIENLGDLNDSNNPWKLTEKYHQISDAPDGKFISNFTLYKEPDDHTNLFTNYFRNNPLGAWSFEENIVLTILMVLFSLIVVIFLMNLFIGLLNKAIDDGDDRAHYIAQKAELLKKIELFYLLPHQRRWKSWFPDIAFYYADVYETRQTVKKLIIDNTWNTNNLTEMKKSLLNCLGIEYNNSL</sequence>
<dbReference type="EMBL" id="CAJVPP010001650">
    <property type="protein sequence ID" value="CAG8566616.1"/>
    <property type="molecule type" value="Genomic_DNA"/>
</dbReference>
<keyword evidence="4" id="KW-1185">Reference proteome</keyword>
<name>A0A9N9BJD4_FUNMO</name>
<proteinExistence type="predicted"/>
<evidence type="ECO:0000313" key="4">
    <source>
        <dbReference type="Proteomes" id="UP000789375"/>
    </source>
</evidence>
<keyword evidence="2" id="KW-0812">Transmembrane</keyword>
<feature type="transmembrane region" description="Helical" evidence="2">
    <location>
        <begin position="393"/>
        <end position="411"/>
    </location>
</feature>
<dbReference type="PANTHER" id="PTHR10582">
    <property type="entry name" value="TRANSIENT RECEPTOR POTENTIAL ION CHANNEL PROTEIN"/>
    <property type="match status" value="1"/>
</dbReference>
<dbReference type="InterPro" id="IPR024862">
    <property type="entry name" value="TRPV"/>
</dbReference>
<feature type="transmembrane region" description="Helical" evidence="2">
    <location>
        <begin position="498"/>
        <end position="523"/>
    </location>
</feature>
<organism evidence="3 4">
    <name type="scientific">Funneliformis mosseae</name>
    <name type="common">Endomycorrhizal fungus</name>
    <name type="synonym">Glomus mosseae</name>
    <dbReference type="NCBI Taxonomy" id="27381"/>
    <lineage>
        <taxon>Eukaryota</taxon>
        <taxon>Fungi</taxon>
        <taxon>Fungi incertae sedis</taxon>
        <taxon>Mucoromycota</taxon>
        <taxon>Glomeromycotina</taxon>
        <taxon>Glomeromycetes</taxon>
        <taxon>Glomerales</taxon>
        <taxon>Glomeraceae</taxon>
        <taxon>Funneliformis</taxon>
    </lineage>
</organism>
<dbReference type="PANTHER" id="PTHR10582:SF2">
    <property type="entry name" value="INACTIVE"/>
    <property type="match status" value="1"/>
</dbReference>
<feature type="transmembrane region" description="Helical" evidence="2">
    <location>
        <begin position="362"/>
        <end position="381"/>
    </location>
</feature>
<keyword evidence="2" id="KW-1133">Transmembrane helix</keyword>
<dbReference type="GO" id="GO:0098703">
    <property type="term" value="P:calcium ion import across plasma membrane"/>
    <property type="evidence" value="ECO:0007669"/>
    <property type="project" value="TreeGrafter"/>
</dbReference>
<keyword evidence="2" id="KW-0472">Membrane</keyword>
<protein>
    <submittedName>
        <fullName evidence="3">5026_t:CDS:1</fullName>
    </submittedName>
</protein>
<evidence type="ECO:0000256" key="1">
    <source>
        <dbReference type="ARBA" id="ARBA00022737"/>
    </source>
</evidence>
<accession>A0A9N9BJD4</accession>
<reference evidence="3" key="1">
    <citation type="submission" date="2021-06" db="EMBL/GenBank/DDBJ databases">
        <authorList>
            <person name="Kallberg Y."/>
            <person name="Tangrot J."/>
            <person name="Rosling A."/>
        </authorList>
    </citation>
    <scope>NUCLEOTIDE SEQUENCE</scope>
    <source>
        <strain evidence="3">87-6 pot B 2015</strain>
    </source>
</reference>
<gene>
    <name evidence="3" type="ORF">FMOSSE_LOCUS7237</name>
</gene>
<dbReference type="GO" id="GO:0005216">
    <property type="term" value="F:monoatomic ion channel activity"/>
    <property type="evidence" value="ECO:0007669"/>
    <property type="project" value="InterPro"/>
</dbReference>
<evidence type="ECO:0000256" key="2">
    <source>
        <dbReference type="SAM" id="Phobius"/>
    </source>
</evidence>
<comment type="caution">
    <text evidence="3">The sequence shown here is derived from an EMBL/GenBank/DDBJ whole genome shotgun (WGS) entry which is preliminary data.</text>
</comment>
<dbReference type="GO" id="GO:0005886">
    <property type="term" value="C:plasma membrane"/>
    <property type="evidence" value="ECO:0007669"/>
    <property type="project" value="TreeGrafter"/>
</dbReference>
<evidence type="ECO:0000313" key="3">
    <source>
        <dbReference type="EMBL" id="CAG8566616.1"/>
    </source>
</evidence>
<dbReference type="Proteomes" id="UP000789375">
    <property type="component" value="Unassembled WGS sequence"/>
</dbReference>